<proteinExistence type="predicted"/>
<name>A0ABV0W201_9TELE</name>
<organism evidence="1 2">
    <name type="scientific">Xenotaenia resolanae</name>
    <dbReference type="NCBI Taxonomy" id="208358"/>
    <lineage>
        <taxon>Eukaryota</taxon>
        <taxon>Metazoa</taxon>
        <taxon>Chordata</taxon>
        <taxon>Craniata</taxon>
        <taxon>Vertebrata</taxon>
        <taxon>Euteleostomi</taxon>
        <taxon>Actinopterygii</taxon>
        <taxon>Neopterygii</taxon>
        <taxon>Teleostei</taxon>
        <taxon>Neoteleostei</taxon>
        <taxon>Acanthomorphata</taxon>
        <taxon>Ovalentaria</taxon>
        <taxon>Atherinomorphae</taxon>
        <taxon>Cyprinodontiformes</taxon>
        <taxon>Goodeidae</taxon>
        <taxon>Xenotaenia</taxon>
    </lineage>
</organism>
<sequence>MKDDNCCGAYICLTVGVFPKMPHPPPPPPTTLLTSLLRSQTNRAVFQKHKLLLFYSTNQQQSHDFKQQALTVVRVGQTHKAPSECNQGLSHMSDCNQEEPKDTPCYSCTGFLEHSQWKGSRNEDQQYAMRTTSLHSRRPSKPIRLSNNQWCAITNFSDSLFFFLSMHTTAL</sequence>
<dbReference type="Proteomes" id="UP001444071">
    <property type="component" value="Unassembled WGS sequence"/>
</dbReference>
<evidence type="ECO:0000313" key="1">
    <source>
        <dbReference type="EMBL" id="MEQ2263524.1"/>
    </source>
</evidence>
<gene>
    <name evidence="1" type="ORF">XENORESO_008695</name>
</gene>
<keyword evidence="2" id="KW-1185">Reference proteome</keyword>
<accession>A0ABV0W201</accession>
<protein>
    <submittedName>
        <fullName evidence="1">Uncharacterized protein</fullName>
    </submittedName>
</protein>
<dbReference type="EMBL" id="JAHRIM010022828">
    <property type="protein sequence ID" value="MEQ2263524.1"/>
    <property type="molecule type" value="Genomic_DNA"/>
</dbReference>
<reference evidence="1 2" key="1">
    <citation type="submission" date="2021-06" db="EMBL/GenBank/DDBJ databases">
        <authorList>
            <person name="Palmer J.M."/>
        </authorList>
    </citation>
    <scope>NUCLEOTIDE SEQUENCE [LARGE SCALE GENOMIC DNA]</scope>
    <source>
        <strain evidence="1 2">XR_2019</strain>
        <tissue evidence="1">Muscle</tissue>
    </source>
</reference>
<comment type="caution">
    <text evidence="1">The sequence shown here is derived from an EMBL/GenBank/DDBJ whole genome shotgun (WGS) entry which is preliminary data.</text>
</comment>
<evidence type="ECO:0000313" key="2">
    <source>
        <dbReference type="Proteomes" id="UP001444071"/>
    </source>
</evidence>